<dbReference type="Gene3D" id="2.30.30.40">
    <property type="entry name" value="SH3 Domains"/>
    <property type="match status" value="1"/>
</dbReference>
<organism evidence="3 4">
    <name type="scientific">Streptomyces morookaense</name>
    <name type="common">Streptoverticillium morookaense</name>
    <dbReference type="NCBI Taxonomy" id="1970"/>
    <lineage>
        <taxon>Bacteria</taxon>
        <taxon>Bacillati</taxon>
        <taxon>Actinomycetota</taxon>
        <taxon>Actinomycetes</taxon>
        <taxon>Kitasatosporales</taxon>
        <taxon>Streptomycetaceae</taxon>
        <taxon>Streptomyces</taxon>
    </lineage>
</organism>
<dbReference type="RefSeq" id="WP_171077967.1">
    <property type="nucleotide sequence ID" value="NZ_BNBU01000007.1"/>
</dbReference>
<dbReference type="Proteomes" id="UP000587462">
    <property type="component" value="Unassembled WGS sequence"/>
</dbReference>
<sequence length="212" mass="21347">MGVTLALCATAGGAAFAIAADGHNSRVPGMVVSRTGQYVRNGSTTTSKVIDTRGPGDGVLIACKLQGESVQGNRYWYRLAESQNGWMSAHYVKSYGAVPLCRPAGTVGGVYKGTAGQGHKGQGHGKPVAPAKPAAPVKPAGPMKPGGPPRPLAPKGNGAVAPSRPPKANPSVPVKPAAPPRPSAPVAPAAPKTDQSRPPGTVPAAPSRPPKR</sequence>
<feature type="compositionally biased region" description="Low complexity" evidence="1">
    <location>
        <begin position="125"/>
        <end position="143"/>
    </location>
</feature>
<accession>A0A7Y7AZD9</accession>
<comment type="caution">
    <text evidence="3">The sequence shown here is derived from an EMBL/GenBank/DDBJ whole genome shotgun (WGS) entry which is preliminary data.</text>
</comment>
<protein>
    <recommendedName>
        <fullName evidence="5">SH3b domain-containing protein</fullName>
    </recommendedName>
</protein>
<keyword evidence="4" id="KW-1185">Reference proteome</keyword>
<gene>
    <name evidence="3" type="ORF">HG542_00730</name>
</gene>
<evidence type="ECO:0000256" key="2">
    <source>
        <dbReference type="SAM" id="SignalP"/>
    </source>
</evidence>
<feature type="compositionally biased region" description="Pro residues" evidence="1">
    <location>
        <begin position="176"/>
        <end position="185"/>
    </location>
</feature>
<evidence type="ECO:0000313" key="3">
    <source>
        <dbReference type="EMBL" id="NVK76178.1"/>
    </source>
</evidence>
<reference evidence="3 4" key="1">
    <citation type="submission" date="2020-04" db="EMBL/GenBank/DDBJ databases">
        <title>Draft Genome Sequence of Streptomyces morookaense DSM 40503, an 8-azaguanine-producing strain.</title>
        <authorList>
            <person name="Qi J."/>
            <person name="Gao J.-M."/>
        </authorList>
    </citation>
    <scope>NUCLEOTIDE SEQUENCE [LARGE SCALE GENOMIC DNA]</scope>
    <source>
        <strain evidence="3 4">DSM 40503</strain>
    </source>
</reference>
<evidence type="ECO:0000313" key="4">
    <source>
        <dbReference type="Proteomes" id="UP000587462"/>
    </source>
</evidence>
<dbReference type="EMBL" id="JABBXF010000001">
    <property type="protein sequence ID" value="NVK76178.1"/>
    <property type="molecule type" value="Genomic_DNA"/>
</dbReference>
<dbReference type="AlphaFoldDB" id="A0A7Y7AZD9"/>
<evidence type="ECO:0000256" key="1">
    <source>
        <dbReference type="SAM" id="MobiDB-lite"/>
    </source>
</evidence>
<name>A0A7Y7AZD9_STRMO</name>
<keyword evidence="2" id="KW-0732">Signal</keyword>
<proteinExistence type="predicted"/>
<feature type="signal peptide" evidence="2">
    <location>
        <begin position="1"/>
        <end position="19"/>
    </location>
</feature>
<feature type="region of interest" description="Disordered" evidence="1">
    <location>
        <begin position="112"/>
        <end position="212"/>
    </location>
</feature>
<evidence type="ECO:0008006" key="5">
    <source>
        <dbReference type="Google" id="ProtNLM"/>
    </source>
</evidence>
<feature type="chain" id="PRO_5039279348" description="SH3b domain-containing protein" evidence="2">
    <location>
        <begin position="20"/>
        <end position="212"/>
    </location>
</feature>